<comment type="caution">
    <text evidence="2">The sequence shown here is derived from an EMBL/GenBank/DDBJ whole genome shotgun (WGS) entry which is preliminary data.</text>
</comment>
<keyword evidence="1" id="KW-0812">Transmembrane</keyword>
<name>A0A1F5DMS6_9BACT</name>
<keyword evidence="1" id="KW-0472">Membrane</keyword>
<organism evidence="2 3">
    <name type="scientific">Candidatus Berkelbacteria bacterium RBG_13_40_8</name>
    <dbReference type="NCBI Taxonomy" id="1797467"/>
    <lineage>
        <taxon>Bacteria</taxon>
        <taxon>Candidatus Berkelbacteria</taxon>
    </lineage>
</organism>
<dbReference type="AlphaFoldDB" id="A0A1F5DMS6"/>
<feature type="transmembrane region" description="Helical" evidence="1">
    <location>
        <begin position="75"/>
        <end position="92"/>
    </location>
</feature>
<sequence length="113" mass="12577">MSKKDKSKFRKQIKAQLLQEMAKAQTQEKPQSPIKVIQSPQPTITKVAPQPSSQTAVLESGPGDLSQIKYDLKKTGIVIGSLVVLMVILALLDLKYNILLSFGDILFRTFHIQ</sequence>
<reference evidence="2 3" key="1">
    <citation type="journal article" date="2016" name="Nat. Commun.">
        <title>Thousands of microbial genomes shed light on interconnected biogeochemical processes in an aquifer system.</title>
        <authorList>
            <person name="Anantharaman K."/>
            <person name="Brown C.T."/>
            <person name="Hug L.A."/>
            <person name="Sharon I."/>
            <person name="Castelle C.J."/>
            <person name="Probst A.J."/>
            <person name="Thomas B.C."/>
            <person name="Singh A."/>
            <person name="Wilkins M.J."/>
            <person name="Karaoz U."/>
            <person name="Brodie E.L."/>
            <person name="Williams K.H."/>
            <person name="Hubbard S.S."/>
            <person name="Banfield J.F."/>
        </authorList>
    </citation>
    <scope>NUCLEOTIDE SEQUENCE [LARGE SCALE GENOMIC DNA]</scope>
</reference>
<protein>
    <submittedName>
        <fullName evidence="2">Uncharacterized protein</fullName>
    </submittedName>
</protein>
<dbReference type="EMBL" id="MEZT01000020">
    <property type="protein sequence ID" value="OGD56467.1"/>
    <property type="molecule type" value="Genomic_DNA"/>
</dbReference>
<accession>A0A1F5DMS6</accession>
<keyword evidence="1" id="KW-1133">Transmembrane helix</keyword>
<evidence type="ECO:0000313" key="2">
    <source>
        <dbReference type="EMBL" id="OGD56467.1"/>
    </source>
</evidence>
<evidence type="ECO:0000256" key="1">
    <source>
        <dbReference type="SAM" id="Phobius"/>
    </source>
</evidence>
<evidence type="ECO:0000313" key="3">
    <source>
        <dbReference type="Proteomes" id="UP000178764"/>
    </source>
</evidence>
<gene>
    <name evidence="2" type="ORF">A2V71_03765</name>
</gene>
<dbReference type="Proteomes" id="UP000178764">
    <property type="component" value="Unassembled WGS sequence"/>
</dbReference>
<proteinExistence type="predicted"/>